<keyword evidence="3" id="KW-0805">Transcription regulation</keyword>
<evidence type="ECO:0000256" key="1">
    <source>
        <dbReference type="ARBA" id="ARBA00022553"/>
    </source>
</evidence>
<dbReference type="Gene3D" id="1.10.10.10">
    <property type="entry name" value="Winged helix-like DNA-binding domain superfamily/Winged helix DNA-binding domain"/>
    <property type="match status" value="1"/>
</dbReference>
<feature type="domain" description="Response regulatory" evidence="8">
    <location>
        <begin position="5"/>
        <end position="121"/>
    </location>
</feature>
<keyword evidence="4 7" id="KW-0238">DNA-binding</keyword>
<feature type="modified residue" description="4-aspartylphosphate" evidence="6">
    <location>
        <position position="54"/>
    </location>
</feature>
<dbReference type="SMART" id="SM00448">
    <property type="entry name" value="REC"/>
    <property type="match status" value="1"/>
</dbReference>
<evidence type="ECO:0000256" key="7">
    <source>
        <dbReference type="PROSITE-ProRule" id="PRU01091"/>
    </source>
</evidence>
<accession>A0A5C5XJ05</accession>
<dbReference type="Pfam" id="PF00486">
    <property type="entry name" value="Trans_reg_C"/>
    <property type="match status" value="1"/>
</dbReference>
<dbReference type="InterPro" id="IPR011006">
    <property type="entry name" value="CheY-like_superfamily"/>
</dbReference>
<dbReference type="AlphaFoldDB" id="A0A5C5XJ05"/>
<evidence type="ECO:0000256" key="2">
    <source>
        <dbReference type="ARBA" id="ARBA00023012"/>
    </source>
</evidence>
<dbReference type="InterPro" id="IPR001789">
    <property type="entry name" value="Sig_transdc_resp-reg_receiver"/>
</dbReference>
<dbReference type="Gene3D" id="3.40.50.2300">
    <property type="match status" value="1"/>
</dbReference>
<evidence type="ECO:0000313" key="10">
    <source>
        <dbReference type="EMBL" id="TWT62669.1"/>
    </source>
</evidence>
<dbReference type="PROSITE" id="PS50110">
    <property type="entry name" value="RESPONSE_REGULATORY"/>
    <property type="match status" value="1"/>
</dbReference>
<feature type="domain" description="OmpR/PhoB-type" evidence="9">
    <location>
        <begin position="131"/>
        <end position="227"/>
    </location>
</feature>
<dbReference type="InterPro" id="IPR039420">
    <property type="entry name" value="WalR-like"/>
</dbReference>
<evidence type="ECO:0000259" key="8">
    <source>
        <dbReference type="PROSITE" id="PS50110"/>
    </source>
</evidence>
<dbReference type="RefSeq" id="WP_146504499.1">
    <property type="nucleotide sequence ID" value="NZ_SJPG01000001.1"/>
</dbReference>
<dbReference type="InterPro" id="IPR001867">
    <property type="entry name" value="OmpR/PhoB-type_DNA-bd"/>
</dbReference>
<dbReference type="SUPFAM" id="SSF52172">
    <property type="entry name" value="CheY-like"/>
    <property type="match status" value="1"/>
</dbReference>
<protein>
    <submittedName>
        <fullName evidence="10">Alkaline phosphatase synthesis transcriptional regulatory protein PhoP</fullName>
    </submittedName>
</protein>
<dbReference type="InterPro" id="IPR036388">
    <property type="entry name" value="WH-like_DNA-bd_sf"/>
</dbReference>
<dbReference type="GO" id="GO:0032993">
    <property type="term" value="C:protein-DNA complex"/>
    <property type="evidence" value="ECO:0007669"/>
    <property type="project" value="TreeGrafter"/>
</dbReference>
<keyword evidence="1 6" id="KW-0597">Phosphoprotein</keyword>
<dbReference type="GO" id="GO:0000156">
    <property type="term" value="F:phosphorelay response regulator activity"/>
    <property type="evidence" value="ECO:0007669"/>
    <property type="project" value="TreeGrafter"/>
</dbReference>
<dbReference type="Pfam" id="PF00072">
    <property type="entry name" value="Response_reg"/>
    <property type="match status" value="1"/>
</dbReference>
<keyword evidence="2" id="KW-0902">Two-component regulatory system</keyword>
<organism evidence="10 11">
    <name type="scientific">Rubinisphaera italica</name>
    <dbReference type="NCBI Taxonomy" id="2527969"/>
    <lineage>
        <taxon>Bacteria</taxon>
        <taxon>Pseudomonadati</taxon>
        <taxon>Planctomycetota</taxon>
        <taxon>Planctomycetia</taxon>
        <taxon>Planctomycetales</taxon>
        <taxon>Planctomycetaceae</taxon>
        <taxon>Rubinisphaera</taxon>
    </lineage>
</organism>
<evidence type="ECO:0000313" key="11">
    <source>
        <dbReference type="Proteomes" id="UP000316095"/>
    </source>
</evidence>
<keyword evidence="5" id="KW-0804">Transcription</keyword>
<dbReference type="Proteomes" id="UP000316095">
    <property type="component" value="Unassembled WGS sequence"/>
</dbReference>
<dbReference type="FunFam" id="3.40.50.2300:FF:000001">
    <property type="entry name" value="DNA-binding response regulator PhoB"/>
    <property type="match status" value="1"/>
</dbReference>
<dbReference type="SMART" id="SM00862">
    <property type="entry name" value="Trans_reg_C"/>
    <property type="match status" value="1"/>
</dbReference>
<feature type="DNA-binding region" description="OmpR/PhoB-type" evidence="7">
    <location>
        <begin position="131"/>
        <end position="227"/>
    </location>
</feature>
<comment type="caution">
    <text evidence="10">The sequence shown here is derived from an EMBL/GenBank/DDBJ whole genome shotgun (WGS) entry which is preliminary data.</text>
</comment>
<dbReference type="OrthoDB" id="272875at2"/>
<dbReference type="PANTHER" id="PTHR48111:SF4">
    <property type="entry name" value="DNA-BINDING DUAL TRANSCRIPTIONAL REGULATOR OMPR"/>
    <property type="match status" value="1"/>
</dbReference>
<dbReference type="GO" id="GO:0006355">
    <property type="term" value="P:regulation of DNA-templated transcription"/>
    <property type="evidence" value="ECO:0007669"/>
    <property type="project" value="InterPro"/>
</dbReference>
<dbReference type="PANTHER" id="PTHR48111">
    <property type="entry name" value="REGULATOR OF RPOS"/>
    <property type="match status" value="1"/>
</dbReference>
<evidence type="ECO:0000256" key="5">
    <source>
        <dbReference type="ARBA" id="ARBA00023163"/>
    </source>
</evidence>
<evidence type="ECO:0000259" key="9">
    <source>
        <dbReference type="PROSITE" id="PS51755"/>
    </source>
</evidence>
<reference evidence="10 11" key="1">
    <citation type="submission" date="2019-02" db="EMBL/GenBank/DDBJ databases">
        <title>Deep-cultivation of Planctomycetes and their phenomic and genomic characterization uncovers novel biology.</title>
        <authorList>
            <person name="Wiegand S."/>
            <person name="Jogler M."/>
            <person name="Boedeker C."/>
            <person name="Pinto D."/>
            <person name="Vollmers J."/>
            <person name="Rivas-Marin E."/>
            <person name="Kohn T."/>
            <person name="Peeters S.H."/>
            <person name="Heuer A."/>
            <person name="Rast P."/>
            <person name="Oberbeckmann S."/>
            <person name="Bunk B."/>
            <person name="Jeske O."/>
            <person name="Meyerdierks A."/>
            <person name="Storesund J.E."/>
            <person name="Kallscheuer N."/>
            <person name="Luecker S."/>
            <person name="Lage O.M."/>
            <person name="Pohl T."/>
            <person name="Merkel B.J."/>
            <person name="Hornburger P."/>
            <person name="Mueller R.-W."/>
            <person name="Bruemmer F."/>
            <person name="Labrenz M."/>
            <person name="Spormann A.M."/>
            <person name="Op Den Camp H."/>
            <person name="Overmann J."/>
            <person name="Amann R."/>
            <person name="Jetten M.S.M."/>
            <person name="Mascher T."/>
            <person name="Medema M.H."/>
            <person name="Devos D.P."/>
            <person name="Kaster A.-K."/>
            <person name="Ovreas L."/>
            <person name="Rohde M."/>
            <person name="Galperin M.Y."/>
            <person name="Jogler C."/>
        </authorList>
    </citation>
    <scope>NUCLEOTIDE SEQUENCE [LARGE SCALE GENOMIC DNA]</scope>
    <source>
        <strain evidence="10 11">Pan54</strain>
    </source>
</reference>
<dbReference type="GO" id="GO:0005829">
    <property type="term" value="C:cytosol"/>
    <property type="evidence" value="ECO:0007669"/>
    <property type="project" value="TreeGrafter"/>
</dbReference>
<dbReference type="EMBL" id="SJPG01000001">
    <property type="protein sequence ID" value="TWT62669.1"/>
    <property type="molecule type" value="Genomic_DNA"/>
</dbReference>
<evidence type="ECO:0000256" key="6">
    <source>
        <dbReference type="PROSITE-ProRule" id="PRU00169"/>
    </source>
</evidence>
<keyword evidence="11" id="KW-1185">Reference proteome</keyword>
<proteinExistence type="predicted"/>
<evidence type="ECO:0000256" key="3">
    <source>
        <dbReference type="ARBA" id="ARBA00023015"/>
    </source>
</evidence>
<dbReference type="GO" id="GO:0000976">
    <property type="term" value="F:transcription cis-regulatory region binding"/>
    <property type="evidence" value="ECO:0007669"/>
    <property type="project" value="TreeGrafter"/>
</dbReference>
<name>A0A5C5XJ05_9PLAN</name>
<sequence length="228" mass="25961">MSQQTIQIIEDERSISDALAYNLQKDGFEVISSTDGQDGLRRAQANLPDLIVLDLMLPVLDGLEVCRQLRSDSRTKHIRILMLTAKSEEVDEIVGFSMGADDYVTKPFKIKPLISRIKALLRRPTSKNNAQDSVTCRGVFVDRVNHRVTVNNEELPLTPTEFKLLWTLARQAGRPFRRNELMDTCRGEDANALERTIDVHIRSLRQKLEKAGDLIETVRGVGYRFRPE</sequence>
<evidence type="ECO:0000256" key="4">
    <source>
        <dbReference type="ARBA" id="ARBA00023125"/>
    </source>
</evidence>
<dbReference type="InterPro" id="IPR016032">
    <property type="entry name" value="Sig_transdc_resp-reg_C-effctor"/>
</dbReference>
<dbReference type="CDD" id="cd00383">
    <property type="entry name" value="trans_reg_C"/>
    <property type="match status" value="1"/>
</dbReference>
<dbReference type="SUPFAM" id="SSF46894">
    <property type="entry name" value="C-terminal effector domain of the bipartite response regulators"/>
    <property type="match status" value="1"/>
</dbReference>
<dbReference type="PROSITE" id="PS51755">
    <property type="entry name" value="OMPR_PHOB"/>
    <property type="match status" value="1"/>
</dbReference>
<gene>
    <name evidence="10" type="primary">phoP</name>
    <name evidence="10" type="ORF">Pan54_34130</name>
</gene>